<evidence type="ECO:0000313" key="3">
    <source>
        <dbReference type="Proteomes" id="UP000076154"/>
    </source>
</evidence>
<feature type="compositionally biased region" description="Pro residues" evidence="1">
    <location>
        <begin position="59"/>
        <end position="68"/>
    </location>
</feature>
<reference evidence="2" key="1">
    <citation type="submission" date="2018-04" db="EMBL/GenBank/DDBJ databases">
        <title>Whole genome sequencing of Hypsizygus marmoreus.</title>
        <authorList>
            <person name="Choi I.-G."/>
            <person name="Min B."/>
            <person name="Kim J.-G."/>
            <person name="Kim S."/>
            <person name="Oh Y.-L."/>
            <person name="Kong W.-S."/>
            <person name="Park H."/>
            <person name="Jeong J."/>
            <person name="Song E.-S."/>
        </authorList>
    </citation>
    <scope>NUCLEOTIDE SEQUENCE [LARGE SCALE GENOMIC DNA]</scope>
    <source>
        <strain evidence="2">51987-8</strain>
    </source>
</reference>
<dbReference type="EMBL" id="LUEZ02000069">
    <property type="protein sequence ID" value="RDB20325.1"/>
    <property type="molecule type" value="Genomic_DNA"/>
</dbReference>
<feature type="compositionally biased region" description="Basic and acidic residues" evidence="1">
    <location>
        <begin position="1"/>
        <end position="29"/>
    </location>
</feature>
<name>A0A369JIU4_HYPMA</name>
<sequence>MQDEHRDTTDGERSTENEDCENLKIRTEEGCETSAAGMRSASCPPFRFHLHPSSSPASTVPPPRPLPYPHDREHLRRLERHPGGGAARRYAA</sequence>
<dbReference type="Proteomes" id="UP000076154">
    <property type="component" value="Unassembled WGS sequence"/>
</dbReference>
<keyword evidence="3" id="KW-1185">Reference proteome</keyword>
<organism evidence="2 3">
    <name type="scientific">Hypsizygus marmoreus</name>
    <name type="common">White beech mushroom</name>
    <name type="synonym">Agaricus marmoreus</name>
    <dbReference type="NCBI Taxonomy" id="39966"/>
    <lineage>
        <taxon>Eukaryota</taxon>
        <taxon>Fungi</taxon>
        <taxon>Dikarya</taxon>
        <taxon>Basidiomycota</taxon>
        <taxon>Agaricomycotina</taxon>
        <taxon>Agaricomycetes</taxon>
        <taxon>Agaricomycetidae</taxon>
        <taxon>Agaricales</taxon>
        <taxon>Tricholomatineae</taxon>
        <taxon>Lyophyllaceae</taxon>
        <taxon>Hypsizygus</taxon>
    </lineage>
</organism>
<dbReference type="InParanoid" id="A0A369JIU4"/>
<feature type="region of interest" description="Disordered" evidence="1">
    <location>
        <begin position="1"/>
        <end position="92"/>
    </location>
</feature>
<accession>A0A369JIU4</accession>
<evidence type="ECO:0000313" key="2">
    <source>
        <dbReference type="EMBL" id="RDB20325.1"/>
    </source>
</evidence>
<proteinExistence type="predicted"/>
<comment type="caution">
    <text evidence="2">The sequence shown here is derived from an EMBL/GenBank/DDBJ whole genome shotgun (WGS) entry which is preliminary data.</text>
</comment>
<gene>
    <name evidence="2" type="ORF">Hypma_012611</name>
</gene>
<evidence type="ECO:0000256" key="1">
    <source>
        <dbReference type="SAM" id="MobiDB-lite"/>
    </source>
</evidence>
<dbReference type="AlphaFoldDB" id="A0A369JIU4"/>
<feature type="compositionally biased region" description="Basic and acidic residues" evidence="1">
    <location>
        <begin position="69"/>
        <end position="82"/>
    </location>
</feature>
<protein>
    <submittedName>
        <fullName evidence="2">Uncharacterized protein</fullName>
    </submittedName>
</protein>